<evidence type="ECO:0000313" key="1">
    <source>
        <dbReference type="EMBL" id="CCA22029.1"/>
    </source>
</evidence>
<reference evidence="1" key="1">
    <citation type="journal article" date="2011" name="PLoS Biol.">
        <title>Gene gain and loss during evolution of obligate parasitism in the white rust pathogen of Arabidopsis thaliana.</title>
        <authorList>
            <person name="Kemen E."/>
            <person name="Gardiner A."/>
            <person name="Schultz-Larsen T."/>
            <person name="Kemen A.C."/>
            <person name="Balmuth A.L."/>
            <person name="Robert-Seilaniantz A."/>
            <person name="Bailey K."/>
            <person name="Holub E."/>
            <person name="Studholme D.J."/>
            <person name="Maclean D."/>
            <person name="Jones J.D."/>
        </authorList>
    </citation>
    <scope>NUCLEOTIDE SEQUENCE</scope>
</reference>
<sequence>MGFQVLPHRFLIHYIWLYGISIIGSKAMASGKQQKAITPPLPSEYTEESSYFDGKEFFLGAKSLHQSLWYKTNHLSILTFEELRQTIDSRNTPEQKKGTTWNRFISKALELSPKTKSHDYKEIKSSFERNAANAIWRYGFTSIWLKRMYSSWMSTLSTSKIMSNRS</sequence>
<accession>F0WL68</accession>
<protein>
    <submittedName>
        <fullName evidence="1">AlNc14C141G7256 protein</fullName>
    </submittedName>
</protein>
<gene>
    <name evidence="1" type="primary">AlNc14C141G7256</name>
    <name evidence="1" type="ORF">ALNC14_081720</name>
</gene>
<name>F0WL68_9STRA</name>
<proteinExistence type="predicted"/>
<dbReference type="HOGENOM" id="CLU_1605721_0_0_1"/>
<dbReference type="AlphaFoldDB" id="F0WL68"/>
<reference evidence="1" key="2">
    <citation type="submission" date="2011-02" db="EMBL/GenBank/DDBJ databases">
        <authorList>
            <person name="MacLean D."/>
        </authorList>
    </citation>
    <scope>NUCLEOTIDE SEQUENCE</scope>
</reference>
<organism evidence="1">
    <name type="scientific">Albugo laibachii Nc14</name>
    <dbReference type="NCBI Taxonomy" id="890382"/>
    <lineage>
        <taxon>Eukaryota</taxon>
        <taxon>Sar</taxon>
        <taxon>Stramenopiles</taxon>
        <taxon>Oomycota</taxon>
        <taxon>Peronosporomycetes</taxon>
        <taxon>Albuginales</taxon>
        <taxon>Albuginaceae</taxon>
        <taxon>Albugo</taxon>
    </lineage>
</organism>
<dbReference type="EMBL" id="FR824186">
    <property type="protein sequence ID" value="CCA22029.1"/>
    <property type="molecule type" value="Genomic_DNA"/>
</dbReference>